<accession>A0ABN5GYV0</accession>
<dbReference type="Proteomes" id="UP000325292">
    <property type="component" value="Chromosome"/>
</dbReference>
<dbReference type="InterPro" id="IPR039422">
    <property type="entry name" value="MarR/SlyA-like"/>
</dbReference>
<dbReference type="InterPro" id="IPR000835">
    <property type="entry name" value="HTH_MarR-typ"/>
</dbReference>
<dbReference type="PROSITE" id="PS50995">
    <property type="entry name" value="HTH_MARR_2"/>
    <property type="match status" value="1"/>
</dbReference>
<reference evidence="2 3" key="1">
    <citation type="journal article" date="2019" name="Sci. Rep.">
        <title>Sulfobacillus thermotolerans: new insights into resistance and metabolic capacities of acidophilic chemolithotrophs.</title>
        <authorList>
            <person name="Panyushkina A.E."/>
            <person name="Babenko V.V."/>
            <person name="Nikitina A.S."/>
            <person name="Selezneva O.V."/>
            <person name="Tsaplina I.A."/>
            <person name="Letarova M.A."/>
            <person name="Kostryukova E.S."/>
            <person name="Letarov A.V."/>
        </authorList>
    </citation>
    <scope>NUCLEOTIDE SEQUENCE [LARGE SCALE GENOMIC DNA]</scope>
    <source>
        <strain evidence="2 3">Kr1</strain>
    </source>
</reference>
<name>A0ABN5GYV0_9FIRM</name>
<dbReference type="InterPro" id="IPR036388">
    <property type="entry name" value="WH-like_DNA-bd_sf"/>
</dbReference>
<gene>
    <name evidence="2" type="ORF">BXT84_01975</name>
</gene>
<organism evidence="2 3">
    <name type="scientific">Sulfobacillus thermotolerans</name>
    <dbReference type="NCBI Taxonomy" id="338644"/>
    <lineage>
        <taxon>Bacteria</taxon>
        <taxon>Bacillati</taxon>
        <taxon>Bacillota</taxon>
        <taxon>Clostridia</taxon>
        <taxon>Eubacteriales</taxon>
        <taxon>Clostridiales Family XVII. Incertae Sedis</taxon>
        <taxon>Sulfobacillus</taxon>
    </lineage>
</organism>
<dbReference type="PANTHER" id="PTHR33164:SF104">
    <property type="entry name" value="TRANSCRIPTIONAL REGULATORY PROTEIN"/>
    <property type="match status" value="1"/>
</dbReference>
<evidence type="ECO:0000259" key="1">
    <source>
        <dbReference type="PROSITE" id="PS50995"/>
    </source>
</evidence>
<evidence type="ECO:0000313" key="3">
    <source>
        <dbReference type="Proteomes" id="UP000325292"/>
    </source>
</evidence>
<dbReference type="SUPFAM" id="SSF46785">
    <property type="entry name" value="Winged helix' DNA-binding domain"/>
    <property type="match status" value="1"/>
</dbReference>
<proteinExistence type="predicted"/>
<dbReference type="RefSeq" id="WP_242968590.1">
    <property type="nucleotide sequence ID" value="NZ_CP133983.1"/>
</dbReference>
<feature type="domain" description="HTH marR-type" evidence="1">
    <location>
        <begin position="1"/>
        <end position="130"/>
    </location>
</feature>
<dbReference type="EMBL" id="CP019454">
    <property type="protein sequence ID" value="AUW92871.1"/>
    <property type="molecule type" value="Genomic_DNA"/>
</dbReference>
<dbReference type="InterPro" id="IPR036390">
    <property type="entry name" value="WH_DNA-bd_sf"/>
</dbReference>
<dbReference type="Pfam" id="PF01047">
    <property type="entry name" value="MarR"/>
    <property type="match status" value="1"/>
</dbReference>
<dbReference type="CDD" id="cd00090">
    <property type="entry name" value="HTH_ARSR"/>
    <property type="match status" value="1"/>
</dbReference>
<dbReference type="PANTHER" id="PTHR33164">
    <property type="entry name" value="TRANSCRIPTIONAL REGULATOR, MARR FAMILY"/>
    <property type="match status" value="1"/>
</dbReference>
<dbReference type="SMART" id="SM00347">
    <property type="entry name" value="HTH_MARR"/>
    <property type="match status" value="1"/>
</dbReference>
<keyword evidence="3" id="KW-1185">Reference proteome</keyword>
<dbReference type="Gene3D" id="1.10.10.10">
    <property type="entry name" value="Winged helix-like DNA-binding domain superfamily/Winged helix DNA-binding domain"/>
    <property type="match status" value="1"/>
</dbReference>
<sequence>MDPQSRQMLMALIALQDALGGQYGTLSRPKLRLLLKLTHSSLTISELAERLNISSPGVTQMIDKLQAEGIVARHSPVGDQRTVCVTLTETGRQVLHIAEAAFLTRVQSLLKPLSPEEQENLLTLLKKITDPTMSYGKKMTLS</sequence>
<dbReference type="InterPro" id="IPR011991">
    <property type="entry name" value="ArsR-like_HTH"/>
</dbReference>
<dbReference type="PRINTS" id="PR00598">
    <property type="entry name" value="HTHMARR"/>
</dbReference>
<evidence type="ECO:0000313" key="2">
    <source>
        <dbReference type="EMBL" id="AUW92871.1"/>
    </source>
</evidence>
<protein>
    <recommendedName>
        <fullName evidence="1">HTH marR-type domain-containing protein</fullName>
    </recommendedName>
</protein>